<evidence type="ECO:0000259" key="9">
    <source>
        <dbReference type="PROSITE" id="PS51755"/>
    </source>
</evidence>
<evidence type="ECO:0008006" key="12">
    <source>
        <dbReference type="Google" id="ProtNLM"/>
    </source>
</evidence>
<dbReference type="InterPro" id="IPR001789">
    <property type="entry name" value="Sig_transdc_resp-reg_receiver"/>
</dbReference>
<keyword evidence="1 6" id="KW-0597">Phosphoprotein</keyword>
<reference evidence="10 11" key="1">
    <citation type="journal article" date="2012" name="J. Bacteriol.">
        <title>Genome Sequence of Strain IMCC14465, Isolated from the East Sea, Belonging to the PS1 Clade of Alphaproteobacteria.</title>
        <authorList>
            <person name="Yang S.J."/>
            <person name="Kang I."/>
            <person name="Cho J.C."/>
        </authorList>
    </citation>
    <scope>NUCLEOTIDE SEQUENCE [LARGE SCALE GENOMIC DNA]</scope>
    <source>
        <strain evidence="10 11">IMCC14465</strain>
    </source>
</reference>
<accession>J9DX31</accession>
<keyword evidence="3" id="KW-0805">Transcription regulation</keyword>
<dbReference type="Proteomes" id="UP000004836">
    <property type="component" value="Unassembled WGS sequence"/>
</dbReference>
<dbReference type="GO" id="GO:0006355">
    <property type="term" value="P:regulation of DNA-templated transcription"/>
    <property type="evidence" value="ECO:0007669"/>
    <property type="project" value="InterPro"/>
</dbReference>
<evidence type="ECO:0000256" key="3">
    <source>
        <dbReference type="ARBA" id="ARBA00023015"/>
    </source>
</evidence>
<comment type="caution">
    <text evidence="10">The sequence shown here is derived from an EMBL/GenBank/DDBJ whole genome shotgun (WGS) entry which is preliminary data.</text>
</comment>
<evidence type="ECO:0000256" key="2">
    <source>
        <dbReference type="ARBA" id="ARBA00023012"/>
    </source>
</evidence>
<evidence type="ECO:0000256" key="7">
    <source>
        <dbReference type="PROSITE-ProRule" id="PRU01091"/>
    </source>
</evidence>
<dbReference type="SMART" id="SM00448">
    <property type="entry name" value="REC"/>
    <property type="match status" value="1"/>
</dbReference>
<dbReference type="InterPro" id="IPR036388">
    <property type="entry name" value="WH-like_DNA-bd_sf"/>
</dbReference>
<feature type="DNA-binding region" description="OmpR/PhoB-type" evidence="7">
    <location>
        <begin position="124"/>
        <end position="223"/>
    </location>
</feature>
<dbReference type="PATRIC" id="fig|1220535.3.peg.1340"/>
<name>J9DX31_9PROT</name>
<evidence type="ECO:0000256" key="6">
    <source>
        <dbReference type="PROSITE-ProRule" id="PRU00169"/>
    </source>
</evidence>
<keyword evidence="11" id="KW-1185">Reference proteome</keyword>
<dbReference type="GO" id="GO:0000976">
    <property type="term" value="F:transcription cis-regulatory region binding"/>
    <property type="evidence" value="ECO:0007669"/>
    <property type="project" value="TreeGrafter"/>
</dbReference>
<dbReference type="eggNOG" id="COG0745">
    <property type="taxonomic scope" value="Bacteria"/>
</dbReference>
<sequence length="227" mass="25614">MRILIIEDDALLAERIQEIIEEAGHEVDHALTGEEGLSLAEMESHNVIILDMGLPDMAGNDITKALRNASNNVPILVLSARTQLEDKLAALDLGADDFMIKPFHRDELLARLHALLRRSEGLNSYVVQIGDLQIDIRNKQLLADNKPVTLTRKEFEILELLAMRQGRPVEKSTLMNHLYGSNDKPEIKIIDVFICTLRKKLAEYNKGRHCIETVWGRGYALRDDEAA</sequence>
<feature type="modified residue" description="4-aspartylphosphate" evidence="6">
    <location>
        <position position="51"/>
    </location>
</feature>
<dbReference type="SMART" id="SM00862">
    <property type="entry name" value="Trans_reg_C"/>
    <property type="match status" value="1"/>
</dbReference>
<dbReference type="AlphaFoldDB" id="J9DX31"/>
<feature type="domain" description="Response regulatory" evidence="8">
    <location>
        <begin position="2"/>
        <end position="116"/>
    </location>
</feature>
<evidence type="ECO:0000256" key="1">
    <source>
        <dbReference type="ARBA" id="ARBA00022553"/>
    </source>
</evidence>
<evidence type="ECO:0000259" key="8">
    <source>
        <dbReference type="PROSITE" id="PS50110"/>
    </source>
</evidence>
<dbReference type="PANTHER" id="PTHR48111">
    <property type="entry name" value="REGULATOR OF RPOS"/>
    <property type="match status" value="1"/>
</dbReference>
<dbReference type="GO" id="GO:0032993">
    <property type="term" value="C:protein-DNA complex"/>
    <property type="evidence" value="ECO:0007669"/>
    <property type="project" value="TreeGrafter"/>
</dbReference>
<dbReference type="STRING" id="1220535.IMCC14465_13480"/>
<proteinExistence type="predicted"/>
<evidence type="ECO:0000256" key="5">
    <source>
        <dbReference type="ARBA" id="ARBA00023163"/>
    </source>
</evidence>
<dbReference type="InterPro" id="IPR011006">
    <property type="entry name" value="CheY-like_superfamily"/>
</dbReference>
<organism evidence="10 11">
    <name type="scientific">alpha proteobacterium IMCC14465</name>
    <dbReference type="NCBI Taxonomy" id="1220535"/>
    <lineage>
        <taxon>Bacteria</taxon>
        <taxon>Pseudomonadati</taxon>
        <taxon>Pseudomonadota</taxon>
        <taxon>Alphaproteobacteria</taxon>
        <taxon>PS1 clade</taxon>
    </lineage>
</organism>
<evidence type="ECO:0000313" key="10">
    <source>
        <dbReference type="EMBL" id="EJW21552.1"/>
    </source>
</evidence>
<dbReference type="Gene3D" id="3.40.50.2300">
    <property type="match status" value="1"/>
</dbReference>
<dbReference type="SUPFAM" id="SSF52172">
    <property type="entry name" value="CheY-like"/>
    <property type="match status" value="1"/>
</dbReference>
<dbReference type="GO" id="GO:0005829">
    <property type="term" value="C:cytosol"/>
    <property type="evidence" value="ECO:0007669"/>
    <property type="project" value="TreeGrafter"/>
</dbReference>
<dbReference type="GO" id="GO:0000156">
    <property type="term" value="F:phosphorelay response regulator activity"/>
    <property type="evidence" value="ECO:0007669"/>
    <property type="project" value="TreeGrafter"/>
</dbReference>
<dbReference type="Gene3D" id="6.10.250.690">
    <property type="match status" value="1"/>
</dbReference>
<dbReference type="InterPro" id="IPR039420">
    <property type="entry name" value="WalR-like"/>
</dbReference>
<gene>
    <name evidence="10" type="ORF">IMCC14465_13480</name>
</gene>
<feature type="domain" description="OmpR/PhoB-type" evidence="9">
    <location>
        <begin position="124"/>
        <end position="223"/>
    </location>
</feature>
<evidence type="ECO:0000256" key="4">
    <source>
        <dbReference type="ARBA" id="ARBA00023125"/>
    </source>
</evidence>
<evidence type="ECO:0000313" key="11">
    <source>
        <dbReference type="Proteomes" id="UP000004836"/>
    </source>
</evidence>
<protein>
    <recommendedName>
        <fullName evidence="12">DNA-binding response regulator</fullName>
    </recommendedName>
</protein>
<dbReference type="Pfam" id="PF00072">
    <property type="entry name" value="Response_reg"/>
    <property type="match status" value="1"/>
</dbReference>
<dbReference type="OrthoDB" id="9802426at2"/>
<dbReference type="InterPro" id="IPR001867">
    <property type="entry name" value="OmpR/PhoB-type_DNA-bd"/>
</dbReference>
<keyword evidence="2" id="KW-0902">Two-component regulatory system</keyword>
<dbReference type="EMBL" id="ALYF01000003">
    <property type="protein sequence ID" value="EJW21552.1"/>
    <property type="molecule type" value="Genomic_DNA"/>
</dbReference>
<keyword evidence="5" id="KW-0804">Transcription</keyword>
<dbReference type="Gene3D" id="1.10.10.10">
    <property type="entry name" value="Winged helix-like DNA-binding domain superfamily/Winged helix DNA-binding domain"/>
    <property type="match status" value="1"/>
</dbReference>
<dbReference type="CDD" id="cd00383">
    <property type="entry name" value="trans_reg_C"/>
    <property type="match status" value="1"/>
</dbReference>
<dbReference type="PROSITE" id="PS50110">
    <property type="entry name" value="RESPONSE_REGULATORY"/>
    <property type="match status" value="1"/>
</dbReference>
<dbReference type="Pfam" id="PF00486">
    <property type="entry name" value="Trans_reg_C"/>
    <property type="match status" value="1"/>
</dbReference>
<keyword evidence="4 7" id="KW-0238">DNA-binding</keyword>
<dbReference type="PANTHER" id="PTHR48111:SF22">
    <property type="entry name" value="REGULATOR OF RPOS"/>
    <property type="match status" value="1"/>
</dbReference>
<dbReference type="PROSITE" id="PS51755">
    <property type="entry name" value="OMPR_PHOB"/>
    <property type="match status" value="1"/>
</dbReference>